<comment type="caution">
    <text evidence="3">The sequence shown here is derived from an EMBL/GenBank/DDBJ whole genome shotgun (WGS) entry which is preliminary data.</text>
</comment>
<organism evidence="3 4">
    <name type="scientific">Crotalaria pallida</name>
    <name type="common">Smooth rattlebox</name>
    <name type="synonym">Crotalaria striata</name>
    <dbReference type="NCBI Taxonomy" id="3830"/>
    <lineage>
        <taxon>Eukaryota</taxon>
        <taxon>Viridiplantae</taxon>
        <taxon>Streptophyta</taxon>
        <taxon>Embryophyta</taxon>
        <taxon>Tracheophyta</taxon>
        <taxon>Spermatophyta</taxon>
        <taxon>Magnoliopsida</taxon>
        <taxon>eudicotyledons</taxon>
        <taxon>Gunneridae</taxon>
        <taxon>Pentapetalae</taxon>
        <taxon>rosids</taxon>
        <taxon>fabids</taxon>
        <taxon>Fabales</taxon>
        <taxon>Fabaceae</taxon>
        <taxon>Papilionoideae</taxon>
        <taxon>50 kb inversion clade</taxon>
        <taxon>genistoids sensu lato</taxon>
        <taxon>core genistoids</taxon>
        <taxon>Crotalarieae</taxon>
        <taxon>Crotalaria</taxon>
    </lineage>
</organism>
<sequence>MAPRNNADSTSKEKAKKKGKKGRTIMRRVILEHSRINRPILVEWNPKGQPIGKNASRFNSYIGVVTKRDASINIDDWRDEDNKEHTWTVDESNKAYVLSKAGIALNRFRHMLTEEVRNGCVDEPPEGYADIITKEEWVDFVARCNDPTFMELSAANKVRGSKAAECPSRISRKGYAKLEQEILEKTQSEEAWLPRHELFRVARLDKTGHTNKPKALEIIGYIGINPCVLLDKHGHSIAKGNMYNLEGDTLHGKELSPNHLRVVINYPIDENASLPVEDEMENIVTVGDAVNASIAWPINLISNEDRPMPNPICNPKKKEASWHTNESIVSPKKNKGKAKIQMDQQPNQKDLGAKGMCAITMGQDRIILKSEDEIKTPFCS</sequence>
<feature type="region of interest" description="Disordered" evidence="1">
    <location>
        <begin position="1"/>
        <end position="23"/>
    </location>
</feature>
<reference evidence="3 4" key="1">
    <citation type="submission" date="2024-01" db="EMBL/GenBank/DDBJ databases">
        <title>The genomes of 5 underutilized Papilionoideae crops provide insights into root nodulation and disease resistanc.</title>
        <authorList>
            <person name="Yuan L."/>
        </authorList>
    </citation>
    <scope>NUCLEOTIDE SEQUENCE [LARGE SCALE GENOMIC DNA]</scope>
    <source>
        <strain evidence="3">ZHUSHIDOU_FW_LH</strain>
        <tissue evidence="3">Leaf</tissue>
    </source>
</reference>
<evidence type="ECO:0000313" key="4">
    <source>
        <dbReference type="Proteomes" id="UP001372338"/>
    </source>
</evidence>
<dbReference type="InterPro" id="IPR058352">
    <property type="entry name" value="DUF8039"/>
</dbReference>
<dbReference type="PANTHER" id="PTHR33018">
    <property type="entry name" value="OS10G0338966 PROTEIN-RELATED"/>
    <property type="match status" value="1"/>
</dbReference>
<dbReference type="PANTHER" id="PTHR33018:SF34">
    <property type="entry name" value="OS02G0472350 PROTEIN"/>
    <property type="match status" value="1"/>
</dbReference>
<dbReference type="Pfam" id="PF26133">
    <property type="entry name" value="DUF8039"/>
    <property type="match status" value="1"/>
</dbReference>
<evidence type="ECO:0000256" key="1">
    <source>
        <dbReference type="SAM" id="MobiDB-lite"/>
    </source>
</evidence>
<name>A0AAN9IDE9_CROPI</name>
<evidence type="ECO:0000259" key="2">
    <source>
        <dbReference type="Pfam" id="PF26133"/>
    </source>
</evidence>
<feature type="compositionally biased region" description="Basic residues" evidence="1">
    <location>
        <begin position="14"/>
        <end position="23"/>
    </location>
</feature>
<feature type="domain" description="DUF8039" evidence="2">
    <location>
        <begin position="224"/>
        <end position="302"/>
    </location>
</feature>
<gene>
    <name evidence="3" type="ORF">RIF29_15226</name>
</gene>
<evidence type="ECO:0000313" key="3">
    <source>
        <dbReference type="EMBL" id="KAK7274149.1"/>
    </source>
</evidence>
<keyword evidence="4" id="KW-1185">Reference proteome</keyword>
<dbReference type="EMBL" id="JAYWIO010000003">
    <property type="protein sequence ID" value="KAK7274149.1"/>
    <property type="molecule type" value="Genomic_DNA"/>
</dbReference>
<dbReference type="AlphaFoldDB" id="A0AAN9IDE9"/>
<accession>A0AAN9IDE9</accession>
<dbReference type="Proteomes" id="UP001372338">
    <property type="component" value="Unassembled WGS sequence"/>
</dbReference>
<protein>
    <recommendedName>
        <fullName evidence="2">DUF8039 domain-containing protein</fullName>
    </recommendedName>
</protein>
<proteinExistence type="predicted"/>